<evidence type="ECO:0000259" key="9">
    <source>
        <dbReference type="Pfam" id="PF00962"/>
    </source>
</evidence>
<dbReference type="GO" id="GO:0009117">
    <property type="term" value="P:nucleotide metabolic process"/>
    <property type="evidence" value="ECO:0007669"/>
    <property type="project" value="UniProtKB-KW"/>
</dbReference>
<dbReference type="SUPFAM" id="SSF51556">
    <property type="entry name" value="Metallo-dependent hydrolases"/>
    <property type="match status" value="1"/>
</dbReference>
<dbReference type="GO" id="GO:0004000">
    <property type="term" value="F:adenosine deaminase activity"/>
    <property type="evidence" value="ECO:0007669"/>
    <property type="project" value="TreeGrafter"/>
</dbReference>
<feature type="domain" description="Adenosine deaminase" evidence="9">
    <location>
        <begin position="172"/>
        <end position="405"/>
    </location>
</feature>
<dbReference type="OrthoDB" id="272271at2759"/>
<evidence type="ECO:0000256" key="7">
    <source>
        <dbReference type="ARBA" id="ARBA00048787"/>
    </source>
</evidence>
<dbReference type="InterPro" id="IPR032466">
    <property type="entry name" value="Metal_Hydrolase"/>
</dbReference>
<feature type="compositionally biased region" description="Polar residues" evidence="8">
    <location>
        <begin position="73"/>
        <end position="88"/>
    </location>
</feature>
<gene>
    <name evidence="10" type="ORF">D9758_017560</name>
</gene>
<dbReference type="Proteomes" id="UP000559256">
    <property type="component" value="Unassembled WGS sequence"/>
</dbReference>
<comment type="catalytic activity">
    <reaction evidence="7">
        <text>N(6)-methyl-AMP + H2O + H(+) = IMP + methylamine</text>
        <dbReference type="Rhea" id="RHEA:16001"/>
        <dbReference type="ChEBI" id="CHEBI:15377"/>
        <dbReference type="ChEBI" id="CHEBI:15378"/>
        <dbReference type="ChEBI" id="CHEBI:58053"/>
        <dbReference type="ChEBI" id="CHEBI:59338"/>
        <dbReference type="ChEBI" id="CHEBI:144842"/>
    </reaction>
    <physiologicalReaction direction="left-to-right" evidence="7">
        <dbReference type="Rhea" id="RHEA:16002"/>
    </physiologicalReaction>
</comment>
<dbReference type="PANTHER" id="PTHR11409">
    <property type="entry name" value="ADENOSINE DEAMINASE"/>
    <property type="match status" value="1"/>
</dbReference>
<keyword evidence="11" id="KW-1185">Reference proteome</keyword>
<evidence type="ECO:0000313" key="10">
    <source>
        <dbReference type="EMBL" id="KAF5334467.1"/>
    </source>
</evidence>
<evidence type="ECO:0000256" key="6">
    <source>
        <dbReference type="ARBA" id="ARBA00023080"/>
    </source>
</evidence>
<evidence type="ECO:0000313" key="11">
    <source>
        <dbReference type="Proteomes" id="UP000559256"/>
    </source>
</evidence>
<dbReference type="GO" id="GO:0046872">
    <property type="term" value="F:metal ion binding"/>
    <property type="evidence" value="ECO:0007669"/>
    <property type="project" value="UniProtKB-KW"/>
</dbReference>
<protein>
    <recommendedName>
        <fullName evidence="9">Adenosine deaminase domain-containing protein</fullName>
    </recommendedName>
</protein>
<keyword evidence="6" id="KW-0546">Nucleotide metabolism</keyword>
<dbReference type="GO" id="GO:0046103">
    <property type="term" value="P:inosine biosynthetic process"/>
    <property type="evidence" value="ECO:0007669"/>
    <property type="project" value="TreeGrafter"/>
</dbReference>
<keyword evidence="4" id="KW-0378">Hydrolase</keyword>
<dbReference type="Gene3D" id="3.20.20.140">
    <property type="entry name" value="Metal-dependent hydrolases"/>
    <property type="match status" value="1"/>
</dbReference>
<proteinExistence type="inferred from homology"/>
<reference evidence="10 11" key="1">
    <citation type="journal article" date="2020" name="ISME J.">
        <title>Uncovering the hidden diversity of litter-decomposition mechanisms in mushroom-forming fungi.</title>
        <authorList>
            <person name="Floudas D."/>
            <person name="Bentzer J."/>
            <person name="Ahren D."/>
            <person name="Johansson T."/>
            <person name="Persson P."/>
            <person name="Tunlid A."/>
        </authorList>
    </citation>
    <scope>NUCLEOTIDE SEQUENCE [LARGE SCALE GENOMIC DNA]</scope>
    <source>
        <strain evidence="10 11">CBS 291.85</strain>
    </source>
</reference>
<comment type="cofactor">
    <cofactor evidence="1">
        <name>Zn(2+)</name>
        <dbReference type="ChEBI" id="CHEBI:29105"/>
    </cofactor>
</comment>
<organism evidence="10 11">
    <name type="scientific">Tetrapyrgos nigripes</name>
    <dbReference type="NCBI Taxonomy" id="182062"/>
    <lineage>
        <taxon>Eukaryota</taxon>
        <taxon>Fungi</taxon>
        <taxon>Dikarya</taxon>
        <taxon>Basidiomycota</taxon>
        <taxon>Agaricomycotina</taxon>
        <taxon>Agaricomycetes</taxon>
        <taxon>Agaricomycetidae</taxon>
        <taxon>Agaricales</taxon>
        <taxon>Marasmiineae</taxon>
        <taxon>Marasmiaceae</taxon>
        <taxon>Tetrapyrgos</taxon>
    </lineage>
</organism>
<feature type="region of interest" description="Disordered" evidence="8">
    <location>
        <begin position="152"/>
        <end position="171"/>
    </location>
</feature>
<dbReference type="InterPro" id="IPR001365">
    <property type="entry name" value="A_deaminase_dom"/>
</dbReference>
<dbReference type="InterPro" id="IPR006330">
    <property type="entry name" value="Ado/ade_deaminase"/>
</dbReference>
<accession>A0A8H5FFB1</accession>
<evidence type="ECO:0000256" key="3">
    <source>
        <dbReference type="ARBA" id="ARBA00022723"/>
    </source>
</evidence>
<dbReference type="EMBL" id="JAACJM010000259">
    <property type="protein sequence ID" value="KAF5334467.1"/>
    <property type="molecule type" value="Genomic_DNA"/>
</dbReference>
<comment type="similarity">
    <text evidence="2">Belongs to the metallo-dependent hydrolases superfamily. Adenosine and AMP deaminases family.</text>
</comment>
<evidence type="ECO:0000256" key="4">
    <source>
        <dbReference type="ARBA" id="ARBA00022801"/>
    </source>
</evidence>
<dbReference type="Pfam" id="PF00962">
    <property type="entry name" value="A_deaminase"/>
    <property type="match status" value="1"/>
</dbReference>
<keyword evidence="3" id="KW-0479">Metal-binding</keyword>
<comment type="caution">
    <text evidence="10">The sequence shown here is derived from an EMBL/GenBank/DDBJ whole genome shotgun (WGS) entry which is preliminary data.</text>
</comment>
<dbReference type="GO" id="GO:0006154">
    <property type="term" value="P:adenosine catabolic process"/>
    <property type="evidence" value="ECO:0007669"/>
    <property type="project" value="TreeGrafter"/>
</dbReference>
<evidence type="ECO:0000256" key="2">
    <source>
        <dbReference type="ARBA" id="ARBA00006676"/>
    </source>
</evidence>
<dbReference type="PANTHER" id="PTHR11409:SF42">
    <property type="entry name" value="ADENOSINE DEAMINASE-LIKE PROTEIN"/>
    <property type="match status" value="1"/>
</dbReference>
<dbReference type="AlphaFoldDB" id="A0A8H5FFB1"/>
<evidence type="ECO:0000256" key="8">
    <source>
        <dbReference type="SAM" id="MobiDB-lite"/>
    </source>
</evidence>
<evidence type="ECO:0000256" key="5">
    <source>
        <dbReference type="ARBA" id="ARBA00022833"/>
    </source>
</evidence>
<evidence type="ECO:0000256" key="1">
    <source>
        <dbReference type="ARBA" id="ARBA00001947"/>
    </source>
</evidence>
<sequence>MTSNIENPINNDSDIRGRAALALSSLSPSQLTFLQNLPKAELHAHLNGCIPLKTIKELVDEYVMEVDNDASVFTTTPSGSGSASEPTTTPRPPKHPLTKTEILSGYSLLEKFDSELDDIHAFFAPFAIIYALTNTKGRLRKATRAVLEGFLGSADGNDDRDSNSNISMTPPQAAYLELRTTPRTTSDMSRLEYLETVLDEVERYPKDRMGGLIVSLDRKMTLDVVREVVDLAVGLKTGKRRVIGLDLCGDPLAGNMYSPLLTQCFQDARNAGLGITLHIAETAQNPSPESIHLLRAFIPDRLGHATFLDEEAREVVFDGNGHGHEEGKRKIGVEVCLSSNLICKTVPTLEDHHIRYYLERDHPIAICTDDTLPFRTSLLAEYALLLASAPWGLGMSEGEVERVARGGWGMRFL</sequence>
<feature type="region of interest" description="Disordered" evidence="8">
    <location>
        <begin position="73"/>
        <end position="98"/>
    </location>
</feature>
<name>A0A8H5FFB1_9AGAR</name>
<keyword evidence="5" id="KW-0862">Zinc</keyword>